<keyword evidence="2" id="KW-0472">Membrane</keyword>
<evidence type="ECO:0000256" key="2">
    <source>
        <dbReference type="SAM" id="Phobius"/>
    </source>
</evidence>
<dbReference type="Proteomes" id="UP001291912">
    <property type="component" value="Unassembled WGS sequence"/>
</dbReference>
<evidence type="ECO:0000313" key="3">
    <source>
        <dbReference type="EMBL" id="MDZ8161866.1"/>
    </source>
</evidence>
<evidence type="ECO:0000256" key="1">
    <source>
        <dbReference type="SAM" id="MobiDB-lite"/>
    </source>
</evidence>
<comment type="caution">
    <text evidence="3">The sequence shown here is derived from an EMBL/GenBank/DDBJ whole genome shotgun (WGS) entry which is preliminary data.</text>
</comment>
<organism evidence="3 4">
    <name type="scientific">Microbacterium aquimaris</name>
    <dbReference type="NCBI Taxonomy" id="459816"/>
    <lineage>
        <taxon>Bacteria</taxon>
        <taxon>Bacillati</taxon>
        <taxon>Actinomycetota</taxon>
        <taxon>Actinomycetes</taxon>
        <taxon>Micrococcales</taxon>
        <taxon>Microbacteriaceae</taxon>
        <taxon>Microbacterium</taxon>
    </lineage>
</organism>
<keyword evidence="2" id="KW-0812">Transmembrane</keyword>
<keyword evidence="4" id="KW-1185">Reference proteome</keyword>
<gene>
    <name evidence="3" type="ORF">R2Q92_08425</name>
</gene>
<accession>A0ABU5N713</accession>
<dbReference type="InterPro" id="IPR025339">
    <property type="entry name" value="DUF4245"/>
</dbReference>
<dbReference type="RefSeq" id="WP_194424380.1">
    <property type="nucleotide sequence ID" value="NZ_BAAAPT010000002.1"/>
</dbReference>
<reference evidence="3 4" key="1">
    <citation type="submission" date="2023-10" db="EMBL/GenBank/DDBJ databases">
        <title>Microbacterium xanthum sp. nov., isolated from seaweed.</title>
        <authorList>
            <person name="Lee S.D."/>
        </authorList>
    </citation>
    <scope>NUCLEOTIDE SEQUENCE [LARGE SCALE GENOMIC DNA]</scope>
    <source>
        <strain evidence="3 4">KCTC 19124</strain>
    </source>
</reference>
<sequence length="212" mass="22501">MAKEPRVVAELGRPETPGETAARKAASSAAYRSSKTVRNLVVALLVTLAIVAVIILGVPRGEVPTTEIDVAETAQRIESGGDTGLIVPELPDTWRVNSAVVESDDAVRAWTIIYVPESGQGYLRVEQGFDADDAWASRVLRGAETEDTVTIDGIAWDRYDVSGAGETGNITQGFATQAGPDTILIYGDTDDASLVVAAESVADQIRQLQEES</sequence>
<evidence type="ECO:0000313" key="4">
    <source>
        <dbReference type="Proteomes" id="UP001291912"/>
    </source>
</evidence>
<dbReference type="EMBL" id="JAWJYN010000002">
    <property type="protein sequence ID" value="MDZ8161866.1"/>
    <property type="molecule type" value="Genomic_DNA"/>
</dbReference>
<dbReference type="Pfam" id="PF14030">
    <property type="entry name" value="DUF4245"/>
    <property type="match status" value="1"/>
</dbReference>
<feature type="region of interest" description="Disordered" evidence="1">
    <location>
        <begin position="1"/>
        <end position="21"/>
    </location>
</feature>
<name>A0ABU5N713_9MICO</name>
<keyword evidence="2" id="KW-1133">Transmembrane helix</keyword>
<protein>
    <submittedName>
        <fullName evidence="3">DUF4245 family protein</fullName>
    </submittedName>
</protein>
<feature type="transmembrane region" description="Helical" evidence="2">
    <location>
        <begin position="40"/>
        <end position="58"/>
    </location>
</feature>
<proteinExistence type="predicted"/>